<dbReference type="Proteomes" id="UP001157006">
    <property type="component" value="Chromosome 4"/>
</dbReference>
<organism evidence="2 3">
    <name type="scientific">Vicia faba</name>
    <name type="common">Broad bean</name>
    <name type="synonym">Faba vulgaris</name>
    <dbReference type="NCBI Taxonomy" id="3906"/>
    <lineage>
        <taxon>Eukaryota</taxon>
        <taxon>Viridiplantae</taxon>
        <taxon>Streptophyta</taxon>
        <taxon>Embryophyta</taxon>
        <taxon>Tracheophyta</taxon>
        <taxon>Spermatophyta</taxon>
        <taxon>Magnoliopsida</taxon>
        <taxon>eudicotyledons</taxon>
        <taxon>Gunneridae</taxon>
        <taxon>Pentapetalae</taxon>
        <taxon>rosids</taxon>
        <taxon>fabids</taxon>
        <taxon>Fabales</taxon>
        <taxon>Fabaceae</taxon>
        <taxon>Papilionoideae</taxon>
        <taxon>50 kb inversion clade</taxon>
        <taxon>NPAAA clade</taxon>
        <taxon>Hologalegina</taxon>
        <taxon>IRL clade</taxon>
        <taxon>Fabeae</taxon>
        <taxon>Vicia</taxon>
    </lineage>
</organism>
<feature type="compositionally biased region" description="Polar residues" evidence="1">
    <location>
        <begin position="1"/>
        <end position="12"/>
    </location>
</feature>
<evidence type="ECO:0000313" key="2">
    <source>
        <dbReference type="EMBL" id="CAI8611197.1"/>
    </source>
</evidence>
<reference evidence="2 3" key="1">
    <citation type="submission" date="2023-01" db="EMBL/GenBank/DDBJ databases">
        <authorList>
            <person name="Kreplak J."/>
        </authorList>
    </citation>
    <scope>NUCLEOTIDE SEQUENCE [LARGE SCALE GENOMIC DNA]</scope>
</reference>
<keyword evidence="3" id="KW-1185">Reference proteome</keyword>
<dbReference type="EMBL" id="OX451739">
    <property type="protein sequence ID" value="CAI8611197.1"/>
    <property type="molecule type" value="Genomic_DNA"/>
</dbReference>
<feature type="compositionally biased region" description="Basic and acidic residues" evidence="1">
    <location>
        <begin position="148"/>
        <end position="193"/>
    </location>
</feature>
<protein>
    <submittedName>
        <fullName evidence="2">Uncharacterized protein</fullName>
    </submittedName>
</protein>
<evidence type="ECO:0000313" key="3">
    <source>
        <dbReference type="Proteomes" id="UP001157006"/>
    </source>
</evidence>
<feature type="compositionally biased region" description="Low complexity" evidence="1">
    <location>
        <begin position="88"/>
        <end position="104"/>
    </location>
</feature>
<proteinExistence type="predicted"/>
<feature type="region of interest" description="Disordered" evidence="1">
    <location>
        <begin position="72"/>
        <end position="107"/>
    </location>
</feature>
<name>A0AAV1ALC1_VICFA</name>
<sequence length="205" mass="23393">MKDYPSTKSNSQSRRKMHKKQDQLKDTKSSSRWYVGESSKGNQDKEAIGKYKKTLENTWRANKHKNKGIIIKENNKYSRNDKVKEGYNNKNNKNNQSDNNISNNGDYLSENQLVNKVMPSQATTHTLCNQKTRSSCIGNENNAVSQNKMKEGQNKVNNKHEKADIKDLTGKTRKNGEAKAKAEEHKRSGKCTDDSEDQPTGNQIR</sequence>
<gene>
    <name evidence="2" type="ORF">VFH_IV217840</name>
</gene>
<accession>A0AAV1ALC1</accession>
<feature type="region of interest" description="Disordered" evidence="1">
    <location>
        <begin position="1"/>
        <end position="48"/>
    </location>
</feature>
<feature type="compositionally biased region" description="Polar residues" evidence="1">
    <location>
        <begin position="135"/>
        <end position="147"/>
    </location>
</feature>
<dbReference type="AlphaFoldDB" id="A0AAV1ALC1"/>
<feature type="compositionally biased region" description="Basic and acidic residues" evidence="1">
    <location>
        <begin position="20"/>
        <end position="29"/>
    </location>
</feature>
<feature type="region of interest" description="Disordered" evidence="1">
    <location>
        <begin position="135"/>
        <end position="205"/>
    </location>
</feature>
<feature type="compositionally biased region" description="Basic and acidic residues" evidence="1">
    <location>
        <begin position="73"/>
        <end position="87"/>
    </location>
</feature>
<evidence type="ECO:0000256" key="1">
    <source>
        <dbReference type="SAM" id="MobiDB-lite"/>
    </source>
</evidence>